<dbReference type="AlphaFoldDB" id="A0A9X4IRX2"/>
<keyword evidence="1" id="KW-0732">Signal</keyword>
<evidence type="ECO:0000313" key="4">
    <source>
        <dbReference type="Proteomes" id="UP001149303"/>
    </source>
</evidence>
<dbReference type="InterPro" id="IPR029052">
    <property type="entry name" value="Metallo-depent_PP-like"/>
</dbReference>
<dbReference type="InterPro" id="IPR018946">
    <property type="entry name" value="PhoD-like_MPP"/>
</dbReference>
<evidence type="ECO:0000256" key="1">
    <source>
        <dbReference type="SAM" id="SignalP"/>
    </source>
</evidence>
<evidence type="ECO:0000313" key="3">
    <source>
        <dbReference type="EMBL" id="MDE1208377.1"/>
    </source>
</evidence>
<feature type="chain" id="PRO_5040732821" evidence="1">
    <location>
        <begin position="23"/>
        <end position="335"/>
    </location>
</feature>
<dbReference type="EMBL" id="JAIWJY010000016">
    <property type="protein sequence ID" value="MDE1208377.1"/>
    <property type="molecule type" value="Genomic_DNA"/>
</dbReference>
<dbReference type="Pfam" id="PF09423">
    <property type="entry name" value="PhoD"/>
    <property type="match status" value="1"/>
</dbReference>
<dbReference type="Gene3D" id="3.60.21.70">
    <property type="entry name" value="PhoD-like phosphatase"/>
    <property type="match status" value="1"/>
</dbReference>
<dbReference type="PANTHER" id="PTHR33987:SF1">
    <property type="entry name" value="CALCINEURIN-LIKE METALLO-PHOSPHOESTERASE SUPERFAMILY PROTEIN"/>
    <property type="match status" value="1"/>
</dbReference>
<name>A0A9X4IRX2_9FLAO</name>
<evidence type="ECO:0000259" key="2">
    <source>
        <dbReference type="Pfam" id="PF09423"/>
    </source>
</evidence>
<protein>
    <submittedName>
        <fullName evidence="3">Alkaline phosphatase family protein</fullName>
    </submittedName>
</protein>
<dbReference type="InterPro" id="IPR038607">
    <property type="entry name" value="PhoD-like_sf"/>
</dbReference>
<feature type="signal peptide" evidence="1">
    <location>
        <begin position="1"/>
        <end position="22"/>
    </location>
</feature>
<sequence length="335" mass="38569">MTIMKFTTSFVLLVAFSLTSFSQETFTITFGSCNNQRLNNPFWEDILSLEPDVWIWGGDNIYADTNNMRKMKRMYKTQKNVKSYKKLTTKIPILATWDDHDYGKNDAGVEFVMKDESQQLFLDFLNIPKNSPRRKQKGVYHSKTFKTEKGSVKIIVLDTRYFRTSLSKGTNGQRFQPNKYNEGTVLGKTQWEWLTNELTNSTANFTVIVSSIQILPKEHGFEKWANFPHEVDKLFNLIQKSTNTNVILLSGDRHISEFSKTNINGVKYPIIDFTSSGLTHSYSSFTSEKNDFRVGSVVNSLSYGMLILNLKTKKVSFQMRGKNGVILQEINQIYP</sequence>
<comment type="caution">
    <text evidence="3">The sequence shown here is derived from an EMBL/GenBank/DDBJ whole genome shotgun (WGS) entry which is preliminary data.</text>
</comment>
<dbReference type="RefSeq" id="WP_274641346.1">
    <property type="nucleotide sequence ID" value="NZ_JAIWJY010000016.1"/>
</dbReference>
<keyword evidence="4" id="KW-1185">Reference proteome</keyword>
<feature type="domain" description="PhoD-like phosphatase metallophosphatase" evidence="2">
    <location>
        <begin position="42"/>
        <end position="279"/>
    </location>
</feature>
<proteinExistence type="predicted"/>
<dbReference type="PANTHER" id="PTHR33987">
    <property type="entry name" value="CALCINEURIN-LIKE METALLO-PHOSPHOESTERASE SUPERFAMILY PROTEIN"/>
    <property type="match status" value="1"/>
</dbReference>
<reference evidence="3" key="1">
    <citation type="submission" date="2021-09" db="EMBL/GenBank/DDBJ databases">
        <authorList>
            <person name="Smyrli M."/>
        </authorList>
    </citation>
    <scope>NUCLEOTIDE SEQUENCE</scope>
    <source>
        <strain evidence="3">LAR25</strain>
    </source>
</reference>
<organism evidence="3 4">
    <name type="scientific">Tenacibaculum larymnensis</name>
    <dbReference type="NCBI Taxonomy" id="2878201"/>
    <lineage>
        <taxon>Bacteria</taxon>
        <taxon>Pseudomonadati</taxon>
        <taxon>Bacteroidota</taxon>
        <taxon>Flavobacteriia</taxon>
        <taxon>Flavobacteriales</taxon>
        <taxon>Flavobacteriaceae</taxon>
        <taxon>Tenacibaculum</taxon>
    </lineage>
</organism>
<accession>A0A9X4IRX2</accession>
<gene>
    <name evidence="3" type="ORF">LCI24_16395</name>
</gene>
<dbReference type="Proteomes" id="UP001149303">
    <property type="component" value="Unassembled WGS sequence"/>
</dbReference>
<dbReference type="CDD" id="cd07389">
    <property type="entry name" value="MPP_PhoD"/>
    <property type="match status" value="1"/>
</dbReference>
<dbReference type="SUPFAM" id="SSF56300">
    <property type="entry name" value="Metallo-dependent phosphatases"/>
    <property type="match status" value="1"/>
</dbReference>